<dbReference type="GO" id="GO:0005737">
    <property type="term" value="C:cytoplasm"/>
    <property type="evidence" value="ECO:0007669"/>
    <property type="project" value="TreeGrafter"/>
</dbReference>
<dbReference type="CDD" id="cd00176">
    <property type="entry name" value="SPEC"/>
    <property type="match status" value="1"/>
</dbReference>
<dbReference type="Gene3D" id="2.30.30.40">
    <property type="entry name" value="SH3 Domains"/>
    <property type="match status" value="1"/>
</dbReference>
<proteinExistence type="predicted"/>
<dbReference type="Gene3D" id="1.20.58.60">
    <property type="match status" value="4"/>
</dbReference>
<dbReference type="SUPFAM" id="SSF46966">
    <property type="entry name" value="Spectrin repeat"/>
    <property type="match status" value="5"/>
</dbReference>
<accession>A0A183IE71</accession>
<feature type="region of interest" description="Disordered" evidence="2">
    <location>
        <begin position="237"/>
        <end position="261"/>
    </location>
</feature>
<evidence type="ECO:0000256" key="1">
    <source>
        <dbReference type="ARBA" id="ARBA00022658"/>
    </source>
</evidence>
<dbReference type="Pfam" id="PF00435">
    <property type="entry name" value="Spectrin"/>
    <property type="match status" value="2"/>
</dbReference>
<dbReference type="SMART" id="SM00325">
    <property type="entry name" value="RhoGEF"/>
    <property type="match status" value="1"/>
</dbReference>
<dbReference type="SUPFAM" id="SSF50729">
    <property type="entry name" value="PH domain-like"/>
    <property type="match status" value="1"/>
</dbReference>
<dbReference type="CDD" id="cd00170">
    <property type="entry name" value="SEC14"/>
    <property type="match status" value="1"/>
</dbReference>
<dbReference type="Gene3D" id="1.20.900.10">
    <property type="entry name" value="Dbl homology (DH) domain"/>
    <property type="match status" value="1"/>
</dbReference>
<sequence>MPRGSLNGGLKAADIRHILNEKFVILTGGRDRTGRPIVTIPARESFEKMNMEDLRLALMYLFSIPSDETKELGFVVLIDMRQKGSWNSLKPVFRCLQETFSDEIHCVYIVKQDRFWEKHKVSSATNRYKFQVHSLSLDGLSKYIDPLQRTADFDGSYHYDHEEWMNLRMALENFIWRSMDVLHAFDSIQKIVQDTNLTMDVEQARAAIDEHNKLKAKISKAPIEQLEQEGNALIHRLTGSSDDASGTNGASDSDYGSGGRDSQCNPDFTCAGPHVSALLNNLRTTRENLYSLWQKRKVRLDQCFQLKLFEQDAEKMFLWIGQNAELFMANYTVIGNTQESAVAAQQEHEQFNRIARNTYVNINHIMSVAQRLLEVGHYASVEIRSVATCLENDWKLFINALDLRSSLLSLSVQFHYRAGQYLSNVKEWTEKFRGPPELPCGVSALETAIKEHQQLMDTVTQFYSSVIRDGKSLLHKLKSPPSLKIHHSDTMPTPNQFPDYTSSAKHILDVIQQLVLCQRQLEQDWQQRRIRLHQKLALILFQMDVKQVSHALVLFLAQIILLVHCLTCVTQVIDWLNNHGEMFLKKNVGIGRTLQRARALQRSQQHFENVAKNTYTNAEKLLAAAEDLAASGECQPDEICQTAQQLRNRISAFAKRIMEWFVELERLDGNISIIGSTARHCEQNLEQWLLRTDATLQAISTSVGEGQQLVSLLRQQSVMEGTDNNDSILTVESMLRGIDERQKPLKDKWKLQRFQLDIGLQFRVFEQDCLSVISQLDVWNEDMKVMSKKINPGQVEQILPLHQDNTAQVHAAVTDIAQSAQDILQLRKRFFRFQLIQNSGVSLVTIDGQNIVDHLHHLSGKLRQQEKEVMQMAAMFLSRLEYMSSFTQLHAHANQVIAWVNNEEQMLIATFAVPSTLNEAEQLQSEHKQFQLAIEKTYESTLTFQQQAEVMLSKEQCDGDSVRALVEEVNGKWRRLIALTEERHKLLTAAVTYYKTLDQVLPVLNNLEEDYRTNKDWCSWFSVQSGAQESKSSPRAQDKRAYISQLIKKHIDNKDRFLRGCTYARKNSELFLKYVRRSLHQPQQPPAIICAKQIENRVIESLDNLHHRENQILTLWTNKKRRLDLCQEYVLLEASARKFLNWIHEEGETYLTTHINALKEKVDEQLIQEHELFITKAKEQRESVRLFLELADRMIKKDEENFHFNDISKWMTVVRQQYTEFSSRIDNYRSKLDAALGRPEAVSTRDLALDRRSDPSLESKIKESRESKRKSTRRKEFIMSELLQTERVYVKDLETCIKSYMDEIENSPDVPQCVIDKKELIFLNLPEIFQFHNKIFLQELEKYESLPEDVGHCFVTWAEKFQIYVSYCRYKPDSNNVMTVPEASEYFDKLQKKHGLSLPLSAYLIKPVQRITKYQLLLKDLLHCCEEGKGEIKDGLDVMLNVPKKANDIMHLNMVDGCSDIDSLGEVLLQEFFVVWDPRQLIKKGRERQVFLFDLCLLFCKKVCDQLGKVKYLLKSRLLTSEINVTEHIEGDECKFATWTGGVPTSETRTIYKAPSLDSKLTWVRRLREIIGERILHVDLTYLPPRKISLKTQASCSNTENRMSCQSDTGSTTTEESGDTDVVSSLSKQSERSMSSARSSLAEIYVVVKDHNPSPTCAAAGEILITAGQQVEFIEKHPDRGDLCLARVIEVDSIGNELSVREGYVPLGKLKRLSRPSGSCNADSSSSGTVFVFLFYRRVNLLSILAF</sequence>
<dbReference type="InterPro" id="IPR036865">
    <property type="entry name" value="CRAL-TRIO_dom_sf"/>
</dbReference>
<dbReference type="InterPro" id="IPR001251">
    <property type="entry name" value="CRAL-TRIO_dom"/>
</dbReference>
<dbReference type="WBParaSite" id="SBAD_0000200501-mRNA-1">
    <property type="protein sequence ID" value="SBAD_0000200501-mRNA-1"/>
    <property type="gene ID" value="SBAD_0000200501"/>
</dbReference>
<keyword evidence="1" id="KW-0344">Guanine-nucleotide releasing factor</keyword>
<dbReference type="GO" id="GO:0005085">
    <property type="term" value="F:guanyl-nucleotide exchange factor activity"/>
    <property type="evidence" value="ECO:0007669"/>
    <property type="project" value="UniProtKB-KW"/>
</dbReference>
<dbReference type="PANTHER" id="PTHR22826">
    <property type="entry name" value="RHO GUANINE EXCHANGE FACTOR-RELATED"/>
    <property type="match status" value="1"/>
</dbReference>
<dbReference type="PROSITE" id="PS50010">
    <property type="entry name" value="DH_2"/>
    <property type="match status" value="1"/>
</dbReference>
<dbReference type="InterPro" id="IPR001849">
    <property type="entry name" value="PH_domain"/>
</dbReference>
<dbReference type="InterPro" id="IPR047054">
    <property type="entry name" value="Kalirin_TRIO_PH_1"/>
</dbReference>
<dbReference type="OrthoDB" id="10256089at2759"/>
<dbReference type="InterPro" id="IPR051336">
    <property type="entry name" value="RhoGEF_Guanine_NuclExch_SF"/>
</dbReference>
<dbReference type="SUPFAM" id="SSF52087">
    <property type="entry name" value="CRAL/TRIO domain"/>
    <property type="match status" value="1"/>
</dbReference>
<dbReference type="SMART" id="SM00233">
    <property type="entry name" value="PH"/>
    <property type="match status" value="1"/>
</dbReference>
<protein>
    <submittedName>
        <fullName evidence="6">DH domain-containing protein</fullName>
    </submittedName>
</protein>
<dbReference type="Gene3D" id="3.40.525.10">
    <property type="entry name" value="CRAL-TRIO lipid binding domain"/>
    <property type="match status" value="1"/>
</dbReference>
<evidence type="ECO:0000313" key="4">
    <source>
        <dbReference type="EMBL" id="VDO95895.1"/>
    </source>
</evidence>
<dbReference type="InterPro" id="IPR000219">
    <property type="entry name" value="DH_dom"/>
</dbReference>
<dbReference type="SUPFAM" id="SSF48065">
    <property type="entry name" value="DBL homology domain (DH-domain)"/>
    <property type="match status" value="1"/>
</dbReference>
<gene>
    <name evidence="4" type="ORF">SBAD_LOCUS1915</name>
</gene>
<evidence type="ECO:0000313" key="5">
    <source>
        <dbReference type="Proteomes" id="UP000270296"/>
    </source>
</evidence>
<dbReference type="EMBL" id="UZAM01007004">
    <property type="protein sequence ID" value="VDO95895.1"/>
    <property type="molecule type" value="Genomic_DNA"/>
</dbReference>
<feature type="compositionally biased region" description="Basic and acidic residues" evidence="2">
    <location>
        <begin position="1247"/>
        <end position="1266"/>
    </location>
</feature>
<dbReference type="SMART" id="SM00516">
    <property type="entry name" value="SEC14"/>
    <property type="match status" value="1"/>
</dbReference>
<dbReference type="Pfam" id="PF22697">
    <property type="entry name" value="SOS1_NGEF_PH"/>
    <property type="match status" value="1"/>
</dbReference>
<dbReference type="SMART" id="SM00150">
    <property type="entry name" value="SPEC"/>
    <property type="match status" value="5"/>
</dbReference>
<feature type="domain" description="DH" evidence="3">
    <location>
        <begin position="1274"/>
        <end position="1449"/>
    </location>
</feature>
<dbReference type="PANTHER" id="PTHR22826:SF106">
    <property type="entry name" value="TRIO, ISOFORM A"/>
    <property type="match status" value="1"/>
</dbReference>
<organism evidence="6">
    <name type="scientific">Soboliphyme baturini</name>
    <dbReference type="NCBI Taxonomy" id="241478"/>
    <lineage>
        <taxon>Eukaryota</taxon>
        <taxon>Metazoa</taxon>
        <taxon>Ecdysozoa</taxon>
        <taxon>Nematoda</taxon>
        <taxon>Enoplea</taxon>
        <taxon>Dorylaimia</taxon>
        <taxon>Dioctophymatida</taxon>
        <taxon>Dioctophymatoidea</taxon>
        <taxon>Soboliphymatidae</taxon>
        <taxon>Soboliphyme</taxon>
    </lineage>
</organism>
<dbReference type="InterPro" id="IPR058918">
    <property type="entry name" value="KALRN/TRIO-like_spectrin"/>
</dbReference>
<dbReference type="CDD" id="cd13240">
    <property type="entry name" value="PH1_Kalirin_Trio_like"/>
    <property type="match status" value="1"/>
</dbReference>
<evidence type="ECO:0000259" key="3">
    <source>
        <dbReference type="PROSITE" id="PS50010"/>
    </source>
</evidence>
<reference evidence="6" key="1">
    <citation type="submission" date="2016-06" db="UniProtKB">
        <authorList>
            <consortium name="WormBaseParasite"/>
        </authorList>
    </citation>
    <scope>IDENTIFICATION</scope>
</reference>
<dbReference type="InterPro" id="IPR055251">
    <property type="entry name" value="SOS1_NGEF_PH"/>
</dbReference>
<dbReference type="Pfam" id="PF23323">
    <property type="entry name" value="Spectrin_6"/>
    <property type="match status" value="1"/>
</dbReference>
<dbReference type="InterPro" id="IPR018159">
    <property type="entry name" value="Spectrin/alpha-actinin"/>
</dbReference>
<dbReference type="Pfam" id="PF00621">
    <property type="entry name" value="RhoGEF"/>
    <property type="match status" value="1"/>
</dbReference>
<dbReference type="InterPro" id="IPR035899">
    <property type="entry name" value="DBL_dom_sf"/>
</dbReference>
<dbReference type="Proteomes" id="UP000270296">
    <property type="component" value="Unassembled WGS sequence"/>
</dbReference>
<name>A0A183IE71_9BILA</name>
<dbReference type="Pfam" id="PF13716">
    <property type="entry name" value="CRAL_TRIO_2"/>
    <property type="match status" value="1"/>
</dbReference>
<reference evidence="4 5" key="2">
    <citation type="submission" date="2018-11" db="EMBL/GenBank/DDBJ databases">
        <authorList>
            <consortium name="Pathogen Informatics"/>
        </authorList>
    </citation>
    <scope>NUCLEOTIDE SEQUENCE [LARGE SCALE GENOMIC DNA]</scope>
</reference>
<feature type="region of interest" description="Disordered" evidence="2">
    <location>
        <begin position="1246"/>
        <end position="1268"/>
    </location>
</feature>
<dbReference type="GO" id="GO:0019898">
    <property type="term" value="C:extrinsic component of membrane"/>
    <property type="evidence" value="ECO:0007669"/>
    <property type="project" value="TreeGrafter"/>
</dbReference>
<dbReference type="InterPro" id="IPR011993">
    <property type="entry name" value="PH-like_dom_sf"/>
</dbReference>
<evidence type="ECO:0000256" key="2">
    <source>
        <dbReference type="SAM" id="MobiDB-lite"/>
    </source>
</evidence>
<dbReference type="InterPro" id="IPR002017">
    <property type="entry name" value="Spectrin_repeat"/>
</dbReference>
<dbReference type="CDD" id="cd00160">
    <property type="entry name" value="RhoGEF"/>
    <property type="match status" value="1"/>
</dbReference>
<dbReference type="Gene3D" id="2.30.29.30">
    <property type="entry name" value="Pleckstrin-homology domain (PH domain)/Phosphotyrosine-binding domain (PTB)"/>
    <property type="match status" value="1"/>
</dbReference>
<feature type="compositionally biased region" description="Polar residues" evidence="2">
    <location>
        <begin position="238"/>
        <end position="248"/>
    </location>
</feature>
<evidence type="ECO:0000313" key="6">
    <source>
        <dbReference type="WBParaSite" id="SBAD_0000200501-mRNA-1"/>
    </source>
</evidence>
<keyword evidence="5" id="KW-1185">Reference proteome</keyword>
<dbReference type="GO" id="GO:0005886">
    <property type="term" value="C:plasma membrane"/>
    <property type="evidence" value="ECO:0007669"/>
    <property type="project" value="TreeGrafter"/>
</dbReference>
<dbReference type="GO" id="GO:0007411">
    <property type="term" value="P:axon guidance"/>
    <property type="evidence" value="ECO:0007669"/>
    <property type="project" value="TreeGrafter"/>
</dbReference>
<feature type="region of interest" description="Disordered" evidence="2">
    <location>
        <begin position="1599"/>
        <end position="1631"/>
    </location>
</feature>